<evidence type="ECO:0000313" key="2">
    <source>
        <dbReference type="Proteomes" id="UP000516437"/>
    </source>
</evidence>
<sequence>MDLAFLHKVSCNSFLPSHYYRMTFDIAVQPSFSMGAAILFHSNGNILRAWTRRFKTTDPFMGEAEAAHLALSRAADLKLLSLLF</sequence>
<evidence type="ECO:0000313" key="1">
    <source>
        <dbReference type="EMBL" id="KAB1216873.1"/>
    </source>
</evidence>
<accession>A0A6A1VVR1</accession>
<evidence type="ECO:0008006" key="3">
    <source>
        <dbReference type="Google" id="ProtNLM"/>
    </source>
</evidence>
<proteinExistence type="predicted"/>
<dbReference type="EMBL" id="RXIC02000022">
    <property type="protein sequence ID" value="KAB1216873.1"/>
    <property type="molecule type" value="Genomic_DNA"/>
</dbReference>
<name>A0A6A1VVR1_9ROSI</name>
<protein>
    <recommendedName>
        <fullName evidence="3">RNase H type-1 domain-containing protein</fullName>
    </recommendedName>
</protein>
<reference evidence="1 2" key="1">
    <citation type="journal article" date="2019" name="Plant Biotechnol. J.">
        <title>The red bayberry genome and genetic basis of sex determination.</title>
        <authorList>
            <person name="Jia H.M."/>
            <person name="Jia H.J."/>
            <person name="Cai Q.L."/>
            <person name="Wang Y."/>
            <person name="Zhao H.B."/>
            <person name="Yang W.F."/>
            <person name="Wang G.Y."/>
            <person name="Li Y.H."/>
            <person name="Zhan D.L."/>
            <person name="Shen Y.T."/>
            <person name="Niu Q.F."/>
            <person name="Chang L."/>
            <person name="Qiu J."/>
            <person name="Zhao L."/>
            <person name="Xie H.B."/>
            <person name="Fu W.Y."/>
            <person name="Jin J."/>
            <person name="Li X.W."/>
            <person name="Jiao Y."/>
            <person name="Zhou C.C."/>
            <person name="Tu T."/>
            <person name="Chai C.Y."/>
            <person name="Gao J.L."/>
            <person name="Fan L.J."/>
            <person name="van de Weg E."/>
            <person name="Wang J.Y."/>
            <person name="Gao Z.S."/>
        </authorList>
    </citation>
    <scope>NUCLEOTIDE SEQUENCE [LARGE SCALE GENOMIC DNA]</scope>
    <source>
        <tissue evidence="1">Leaves</tissue>
    </source>
</reference>
<gene>
    <name evidence="1" type="ORF">CJ030_MR4G014259</name>
</gene>
<dbReference type="Proteomes" id="UP000516437">
    <property type="component" value="Chromosome 4"/>
</dbReference>
<organism evidence="1 2">
    <name type="scientific">Morella rubra</name>
    <name type="common">Chinese bayberry</name>
    <dbReference type="NCBI Taxonomy" id="262757"/>
    <lineage>
        <taxon>Eukaryota</taxon>
        <taxon>Viridiplantae</taxon>
        <taxon>Streptophyta</taxon>
        <taxon>Embryophyta</taxon>
        <taxon>Tracheophyta</taxon>
        <taxon>Spermatophyta</taxon>
        <taxon>Magnoliopsida</taxon>
        <taxon>eudicotyledons</taxon>
        <taxon>Gunneridae</taxon>
        <taxon>Pentapetalae</taxon>
        <taxon>rosids</taxon>
        <taxon>fabids</taxon>
        <taxon>Fagales</taxon>
        <taxon>Myricaceae</taxon>
        <taxon>Morella</taxon>
    </lineage>
</organism>
<comment type="caution">
    <text evidence="1">The sequence shown here is derived from an EMBL/GenBank/DDBJ whole genome shotgun (WGS) entry which is preliminary data.</text>
</comment>
<dbReference type="AlphaFoldDB" id="A0A6A1VVR1"/>
<keyword evidence="2" id="KW-1185">Reference proteome</keyword>